<name>A0ABV7RMP8_9GAMM</name>
<comment type="caution">
    <text evidence="9">The sequence shown here is derived from an EMBL/GenBank/DDBJ whole genome shotgun (WGS) entry which is preliminary data.</text>
</comment>
<evidence type="ECO:0000256" key="7">
    <source>
        <dbReference type="SAM" id="SignalP"/>
    </source>
</evidence>
<feature type="domain" description="PilY1 beta-propeller" evidence="8">
    <location>
        <begin position="632"/>
        <end position="944"/>
    </location>
</feature>
<evidence type="ECO:0000256" key="6">
    <source>
        <dbReference type="ARBA" id="ARBA00023263"/>
    </source>
</evidence>
<keyword evidence="7" id="KW-0732">Signal</keyword>
<dbReference type="InterPro" id="IPR008707">
    <property type="entry name" value="B-propeller_PilY1"/>
</dbReference>
<evidence type="ECO:0000256" key="2">
    <source>
        <dbReference type="ARBA" id="ARBA00008387"/>
    </source>
</evidence>
<evidence type="ECO:0000313" key="9">
    <source>
        <dbReference type="EMBL" id="MFC3550103.1"/>
    </source>
</evidence>
<sequence length="1122" mass="121392">MTTQKTSHHRANSKLALAIAFACTLMGSVTHAAVDVKNIPLKMAETVQPNVLFILDDSGSMEYLSMPADEDDSLSDNPRDRGSAVNTIYYDPTVTYRGWRQADDTYMADRLPSSAYSDKSLASGSTDLTRSNQTFYVLNAGATDLSSNGSYKRYVLYSNSGGAAECTWSTSWSCTTVTEFPWRLDSKNNKPTVAQEWQNYANWYSYHRTRMKVAKAGASEAFGGLNRTDYRVGLDTIWGGRNGSNLEFPIPVGTENGVFSGTNRTNWFTKLFEVEGGGRTPLIPALTSAGEYFKLTGNDGPYGGRLSADNKQLQCRQNFAILTTDGYWNEGSTAIGNVDNTEGVDVLNSKGETKKTYTPELPYKDSWSNTLADVAMQYWKNDLRGDMANIVPASAANPAFWQHMVTFGVSIGLKGTLDPVKDMAGLRDGTKSWPSPFTDSNGDGRADEGPWRIDDLLHAAVNGRGSFVAASNPEAFKRSLQEALATITNLTYSRSNVSANSTALREGTHVYQASYVGGSWTGGLKAYPVREVIRNGKKEEEISPTPTWSATVKYSGRKVLTEGGNFPSAAAKATLDAVDVDIVDYLKGDQSKELSKANGKFRNRSSLLGDIVYSSPAFVEGDVPITADQPDVDDTVYVGANDGMLHAFNADDGTERFAYVPDGLDFAKLAKLADPKYPHYFFVDGPVVVSTRQQTRTTAHPDGRNILVGTLGRGGKGMYALDVTDVTQPTVLWDNTWNDTVGTDSGIDKGATSAWSDKDKQVMAHITNPPFITRMNDGSLGVITGNGLHLKDSDGAVTADEIDQGALFVVNLETGAVIKKLVVPGTNNSLSAPRGWDTDRDGDVDYVYAGDLQGNVWKFDLTNADPDKWGAAYGTDQSPAPMFVAKDKDGKRQPISGGLTVAVDPTTYSRMVLFGTGRFLTDDDPGDKSVQTIYGLIDDDKEITGRSELTQRKIVTEEITKEGVVVRGFEPANTALDKDTRGWYMDLLDPDTKIGAEGERVFGQPRNEAGVLLITSGIPSGDPCDPNGTGFTYAIDAFTGSSLSEQYWDTNNDGVVDKKDNVGNTTAGGIGHNNMLTDSITLQGNDGQGKVISGDFAGGRQGLGNQSQMMTGRISWREIMGD</sequence>
<dbReference type="EMBL" id="JBHRXK010000001">
    <property type="protein sequence ID" value="MFC3550103.1"/>
    <property type="molecule type" value="Genomic_DNA"/>
</dbReference>
<dbReference type="Proteomes" id="UP001595740">
    <property type="component" value="Unassembled WGS sequence"/>
</dbReference>
<keyword evidence="5" id="KW-0106">Calcium</keyword>
<keyword evidence="10" id="KW-1185">Reference proteome</keyword>
<evidence type="ECO:0000259" key="8">
    <source>
        <dbReference type="Pfam" id="PF05567"/>
    </source>
</evidence>
<dbReference type="SUPFAM" id="SSF50998">
    <property type="entry name" value="Quinoprotein alcohol dehydrogenase-like"/>
    <property type="match status" value="1"/>
</dbReference>
<comment type="similarity">
    <text evidence="2">Belongs to the PilY1 family.</text>
</comment>
<comment type="subcellular location">
    <subcellularLocation>
        <location evidence="1">Fimbrium</location>
    </subcellularLocation>
</comment>
<evidence type="ECO:0000256" key="1">
    <source>
        <dbReference type="ARBA" id="ARBA00004561"/>
    </source>
</evidence>
<proteinExistence type="inferred from homology"/>
<feature type="chain" id="PRO_5045180212" evidence="7">
    <location>
        <begin position="33"/>
        <end position="1122"/>
    </location>
</feature>
<keyword evidence="6" id="KW-0281">Fimbrium</keyword>
<dbReference type="Pfam" id="PF05567">
    <property type="entry name" value="T4P_PilY1"/>
    <property type="match status" value="1"/>
</dbReference>
<evidence type="ECO:0000256" key="5">
    <source>
        <dbReference type="ARBA" id="ARBA00022837"/>
    </source>
</evidence>
<dbReference type="Gene3D" id="2.130.10.10">
    <property type="entry name" value="YVTN repeat-like/Quinoprotein amine dehydrogenase"/>
    <property type="match status" value="1"/>
</dbReference>
<keyword evidence="4" id="KW-0479">Metal-binding</keyword>
<dbReference type="InterPro" id="IPR015943">
    <property type="entry name" value="WD40/YVTN_repeat-like_dom_sf"/>
</dbReference>
<reference evidence="10" key="1">
    <citation type="journal article" date="2019" name="Int. J. Syst. Evol. Microbiol.">
        <title>The Global Catalogue of Microorganisms (GCM) 10K type strain sequencing project: providing services to taxonomists for standard genome sequencing and annotation.</title>
        <authorList>
            <consortium name="The Broad Institute Genomics Platform"/>
            <consortium name="The Broad Institute Genome Sequencing Center for Infectious Disease"/>
            <person name="Wu L."/>
            <person name="Ma J."/>
        </authorList>
    </citation>
    <scope>NUCLEOTIDE SEQUENCE [LARGE SCALE GENOMIC DNA]</scope>
    <source>
        <strain evidence="10">KCTC 42875</strain>
    </source>
</reference>
<feature type="signal peptide" evidence="7">
    <location>
        <begin position="1"/>
        <end position="32"/>
    </location>
</feature>
<accession>A0ABV7RMP8</accession>
<evidence type="ECO:0000313" key="10">
    <source>
        <dbReference type="Proteomes" id="UP001595740"/>
    </source>
</evidence>
<protein>
    <submittedName>
        <fullName evidence="9">Pilus assembly protein</fullName>
    </submittedName>
</protein>
<keyword evidence="3" id="KW-1029">Fimbrium biogenesis</keyword>
<organism evidence="9 10">
    <name type="scientific">Lysobacter cavernae</name>
    <dbReference type="NCBI Taxonomy" id="1685901"/>
    <lineage>
        <taxon>Bacteria</taxon>
        <taxon>Pseudomonadati</taxon>
        <taxon>Pseudomonadota</taxon>
        <taxon>Gammaproteobacteria</taxon>
        <taxon>Lysobacterales</taxon>
        <taxon>Lysobacteraceae</taxon>
        <taxon>Lysobacter</taxon>
    </lineage>
</organism>
<evidence type="ECO:0000256" key="3">
    <source>
        <dbReference type="ARBA" id="ARBA00022558"/>
    </source>
</evidence>
<dbReference type="RefSeq" id="WP_386757602.1">
    <property type="nucleotide sequence ID" value="NZ_JBHRXK010000001.1"/>
</dbReference>
<gene>
    <name evidence="9" type="ORF">ACFOLC_03660</name>
</gene>
<dbReference type="InterPro" id="IPR011047">
    <property type="entry name" value="Quinoprotein_ADH-like_sf"/>
</dbReference>
<evidence type="ECO:0000256" key="4">
    <source>
        <dbReference type="ARBA" id="ARBA00022723"/>
    </source>
</evidence>